<feature type="domain" description="IC97/Casc1 N-terminal" evidence="2">
    <location>
        <begin position="4"/>
        <end position="192"/>
    </location>
</feature>
<keyword evidence="4" id="KW-1185">Reference proteome</keyword>
<dbReference type="PANTHER" id="PTHR20929">
    <property type="entry name" value="LUNG ADENOMA SUSCEPTIBILITY 1-RELATED"/>
    <property type="match status" value="1"/>
</dbReference>
<dbReference type="Proteomes" id="UP000075901">
    <property type="component" value="Unassembled WGS sequence"/>
</dbReference>
<sequence length="202" mass="23521">MEQKEYNQRRMLLVESVKLFRRLEKAAYDHGRQLADRKEWTDFLSCRTAPSPASPPELRECLFRWVYQQEAQEKSSVSWTLAADERSPLTQDPSRKRNTRKDLRETFRNIGEAYLPTVCEALAVLESIQDSGDPMSGEVAMVRDEIRKFISDSLDRMTFRIGSNITRDMETLDPVMSDFQFQADNVLAMYLWSFRPVPLAPD</sequence>
<protein>
    <submittedName>
        <fullName evidence="3">Casc1_N domain-containing protein</fullName>
    </submittedName>
</protein>
<dbReference type="VEuPathDB" id="VectorBase:AMAM022620"/>
<dbReference type="GO" id="GO:0008017">
    <property type="term" value="F:microtubule binding"/>
    <property type="evidence" value="ECO:0007669"/>
    <property type="project" value="TreeGrafter"/>
</dbReference>
<evidence type="ECO:0000313" key="3">
    <source>
        <dbReference type="EnsemblMetazoa" id="AMAM022620-PA"/>
    </source>
</evidence>
<evidence type="ECO:0000256" key="1">
    <source>
        <dbReference type="ARBA" id="ARBA00024332"/>
    </source>
</evidence>
<reference evidence="4" key="1">
    <citation type="submission" date="2013-09" db="EMBL/GenBank/DDBJ databases">
        <title>The Genome Sequence of Anopheles maculatus species B.</title>
        <authorList>
            <consortium name="The Broad Institute Genomics Platform"/>
            <person name="Neafsey D.E."/>
            <person name="Besansky N."/>
            <person name="Howell P."/>
            <person name="Walton C."/>
            <person name="Young S.K."/>
            <person name="Zeng Q."/>
            <person name="Gargeya S."/>
            <person name="Fitzgerald M."/>
            <person name="Haas B."/>
            <person name="Abouelleil A."/>
            <person name="Allen A.W."/>
            <person name="Alvarado L."/>
            <person name="Arachchi H.M."/>
            <person name="Berlin A.M."/>
            <person name="Chapman S.B."/>
            <person name="Gainer-Dewar J."/>
            <person name="Goldberg J."/>
            <person name="Griggs A."/>
            <person name="Gujja S."/>
            <person name="Hansen M."/>
            <person name="Howarth C."/>
            <person name="Imamovic A."/>
            <person name="Ireland A."/>
            <person name="Larimer J."/>
            <person name="McCowan C."/>
            <person name="Murphy C."/>
            <person name="Pearson M."/>
            <person name="Poon T.W."/>
            <person name="Priest M."/>
            <person name="Roberts A."/>
            <person name="Saif S."/>
            <person name="Shea T."/>
            <person name="Sisk P."/>
            <person name="Sykes S."/>
            <person name="Wortman J."/>
            <person name="Nusbaum C."/>
            <person name="Birren B."/>
        </authorList>
    </citation>
    <scope>NUCLEOTIDE SEQUENCE [LARGE SCALE GENOMIC DNA]</scope>
    <source>
        <strain evidence="4">maculatus3</strain>
    </source>
</reference>
<comment type="similarity">
    <text evidence="1">Belongs to the DNAI7 family.</text>
</comment>
<organism evidence="3 4">
    <name type="scientific">Anopheles maculatus</name>
    <dbReference type="NCBI Taxonomy" id="74869"/>
    <lineage>
        <taxon>Eukaryota</taxon>
        <taxon>Metazoa</taxon>
        <taxon>Ecdysozoa</taxon>
        <taxon>Arthropoda</taxon>
        <taxon>Hexapoda</taxon>
        <taxon>Insecta</taxon>
        <taxon>Pterygota</taxon>
        <taxon>Neoptera</taxon>
        <taxon>Endopterygota</taxon>
        <taxon>Diptera</taxon>
        <taxon>Nematocera</taxon>
        <taxon>Culicoidea</taxon>
        <taxon>Culicidae</taxon>
        <taxon>Anophelinae</taxon>
        <taxon>Anopheles</taxon>
        <taxon>Anopheles maculatus group</taxon>
    </lineage>
</organism>
<evidence type="ECO:0000313" key="4">
    <source>
        <dbReference type="Proteomes" id="UP000075901"/>
    </source>
</evidence>
<dbReference type="EnsemblMetazoa" id="AMAM022620-RA">
    <property type="protein sequence ID" value="AMAM022620-PA"/>
    <property type="gene ID" value="AMAM022620"/>
</dbReference>
<evidence type="ECO:0000259" key="2">
    <source>
        <dbReference type="Pfam" id="PF15927"/>
    </source>
</evidence>
<dbReference type="InterPro" id="IPR031826">
    <property type="entry name" value="IC97/Casc1_N"/>
</dbReference>
<dbReference type="AlphaFoldDB" id="A0A182T9Z1"/>
<dbReference type="InterPro" id="IPR023247">
    <property type="entry name" value="IC97/Dnai7-like"/>
</dbReference>
<reference evidence="3" key="2">
    <citation type="submission" date="2020-05" db="UniProtKB">
        <authorList>
            <consortium name="EnsemblMetazoa"/>
        </authorList>
    </citation>
    <scope>IDENTIFICATION</scope>
    <source>
        <strain evidence="3">maculatus3</strain>
    </source>
</reference>
<proteinExistence type="inferred from homology"/>
<accession>A0A182T9Z1</accession>
<name>A0A182T9Z1_9DIPT</name>
<dbReference type="GO" id="GO:0048487">
    <property type="term" value="F:beta-tubulin binding"/>
    <property type="evidence" value="ECO:0007669"/>
    <property type="project" value="TreeGrafter"/>
</dbReference>
<dbReference type="Pfam" id="PF15927">
    <property type="entry name" value="Casc1_N"/>
    <property type="match status" value="1"/>
</dbReference>
<dbReference type="PANTHER" id="PTHR20929:SF11">
    <property type="entry name" value="DYNEIN AXONEMAL INTERMEDIATE CHAIN 7"/>
    <property type="match status" value="1"/>
</dbReference>